<dbReference type="PANTHER" id="PTHR33147:SF129">
    <property type="entry name" value="DEFENSIN-LIKE PROTEIN 2-RELATED"/>
    <property type="match status" value="1"/>
</dbReference>
<sequence>MGRFLNLVAIAMLVVMLFMATGPIIVAEARTCETLCKNFKGWCVRAGRCEAVCKTEGFTGGYCLSKYRYIPIIVFYGKNPTELEAAKRSCLDLSSVSAGPVMALPTPDVSCISPHSQLGATARICRQEGHDEWDPSHASIHGTWNPWPHCVNTLISSPSAYFSKHIAQSTVIAAATEEES</sequence>
<dbReference type="Gene3D" id="3.30.30.10">
    <property type="entry name" value="Knottin, scorpion toxin-like"/>
    <property type="match status" value="1"/>
</dbReference>
<keyword evidence="7" id="KW-1185">Reference proteome</keyword>
<dbReference type="Proteomes" id="UP001604277">
    <property type="component" value="Unassembled WGS sequence"/>
</dbReference>
<keyword evidence="4" id="KW-0732">Signal</keyword>
<feature type="signal peptide" evidence="4">
    <location>
        <begin position="1"/>
        <end position="29"/>
    </location>
</feature>
<evidence type="ECO:0000313" key="6">
    <source>
        <dbReference type="EMBL" id="KAL2509726.1"/>
    </source>
</evidence>
<evidence type="ECO:0000256" key="1">
    <source>
        <dbReference type="ARBA" id="ARBA00004613"/>
    </source>
</evidence>
<name>A0ABD1TAP5_9LAMI</name>
<reference evidence="7" key="1">
    <citation type="submission" date="2024-07" db="EMBL/GenBank/DDBJ databases">
        <title>Two chromosome-level genome assemblies of Korean endemic species Abeliophyllum distichum and Forsythia ovata (Oleaceae).</title>
        <authorList>
            <person name="Jang H."/>
        </authorList>
    </citation>
    <scope>NUCLEOTIDE SEQUENCE [LARGE SCALE GENOMIC DNA]</scope>
</reference>
<keyword evidence="3" id="KW-1015">Disulfide bond</keyword>
<comment type="caution">
    <text evidence="6">The sequence shown here is derived from an EMBL/GenBank/DDBJ whole genome shotgun (WGS) entry which is preliminary data.</text>
</comment>
<dbReference type="Pfam" id="PF00304">
    <property type="entry name" value="Gamma-thionin"/>
    <property type="match status" value="1"/>
</dbReference>
<dbReference type="SUPFAM" id="SSF57095">
    <property type="entry name" value="Scorpion toxin-like"/>
    <property type="match status" value="1"/>
</dbReference>
<dbReference type="InterPro" id="IPR036574">
    <property type="entry name" value="Scorpion_toxin-like_sf"/>
</dbReference>
<accession>A0ABD1TAP5</accession>
<dbReference type="PANTHER" id="PTHR33147">
    <property type="entry name" value="DEFENSIN-LIKE PROTEIN 1"/>
    <property type="match status" value="1"/>
</dbReference>
<evidence type="ECO:0000313" key="7">
    <source>
        <dbReference type="Proteomes" id="UP001604277"/>
    </source>
</evidence>
<proteinExistence type="predicted"/>
<evidence type="ECO:0000256" key="2">
    <source>
        <dbReference type="ARBA" id="ARBA00022525"/>
    </source>
</evidence>
<organism evidence="6 7">
    <name type="scientific">Forsythia ovata</name>
    <dbReference type="NCBI Taxonomy" id="205694"/>
    <lineage>
        <taxon>Eukaryota</taxon>
        <taxon>Viridiplantae</taxon>
        <taxon>Streptophyta</taxon>
        <taxon>Embryophyta</taxon>
        <taxon>Tracheophyta</taxon>
        <taxon>Spermatophyta</taxon>
        <taxon>Magnoliopsida</taxon>
        <taxon>eudicotyledons</taxon>
        <taxon>Gunneridae</taxon>
        <taxon>Pentapetalae</taxon>
        <taxon>asterids</taxon>
        <taxon>lamiids</taxon>
        <taxon>Lamiales</taxon>
        <taxon>Oleaceae</taxon>
        <taxon>Forsythieae</taxon>
        <taxon>Forsythia</taxon>
    </lineage>
</organism>
<evidence type="ECO:0000256" key="3">
    <source>
        <dbReference type="ARBA" id="ARBA00023157"/>
    </source>
</evidence>
<dbReference type="EMBL" id="JBFOLJ010000009">
    <property type="protein sequence ID" value="KAL2509726.1"/>
    <property type="molecule type" value="Genomic_DNA"/>
</dbReference>
<comment type="subcellular location">
    <subcellularLocation>
        <location evidence="1">Secreted</location>
    </subcellularLocation>
</comment>
<protein>
    <submittedName>
        <fullName evidence="6">Knot1 domain-containing protein</fullName>
    </submittedName>
</protein>
<dbReference type="InterPro" id="IPR003614">
    <property type="entry name" value="Knottins"/>
</dbReference>
<dbReference type="AlphaFoldDB" id="A0ABD1TAP5"/>
<feature type="chain" id="PRO_5044785015" evidence="4">
    <location>
        <begin position="30"/>
        <end position="180"/>
    </location>
</feature>
<dbReference type="GO" id="GO:0005576">
    <property type="term" value="C:extracellular region"/>
    <property type="evidence" value="ECO:0007669"/>
    <property type="project" value="UniProtKB-SubCell"/>
</dbReference>
<evidence type="ECO:0000259" key="5">
    <source>
        <dbReference type="Pfam" id="PF00304"/>
    </source>
</evidence>
<evidence type="ECO:0000256" key="4">
    <source>
        <dbReference type="SAM" id="SignalP"/>
    </source>
</evidence>
<gene>
    <name evidence="6" type="ORF">Fot_33373</name>
</gene>
<feature type="domain" description="Knottins-like" evidence="5">
    <location>
        <begin position="30"/>
        <end position="64"/>
    </location>
</feature>
<keyword evidence="2" id="KW-0964">Secreted</keyword>